<dbReference type="PANTHER" id="PTHR43273:SF8">
    <property type="entry name" value="RADICAL SAM DOMAIN PROTEIN"/>
    <property type="match status" value="1"/>
</dbReference>
<evidence type="ECO:0000256" key="6">
    <source>
        <dbReference type="ARBA" id="ARBA00023014"/>
    </source>
</evidence>
<dbReference type="InterPro" id="IPR007197">
    <property type="entry name" value="rSAM"/>
</dbReference>
<dbReference type="InterPro" id="IPR023885">
    <property type="entry name" value="4Fe4S-binding_SPASM_dom"/>
</dbReference>
<comment type="caution">
    <text evidence="8">The sequence shown here is derived from an EMBL/GenBank/DDBJ whole genome shotgun (WGS) entry which is preliminary data.</text>
</comment>
<dbReference type="AlphaFoldDB" id="A0A367FYM5"/>
<evidence type="ECO:0000256" key="3">
    <source>
        <dbReference type="ARBA" id="ARBA00022691"/>
    </source>
</evidence>
<dbReference type="Pfam" id="PF04055">
    <property type="entry name" value="Radical_SAM"/>
    <property type="match status" value="1"/>
</dbReference>
<dbReference type="GO" id="GO:0051539">
    <property type="term" value="F:4 iron, 4 sulfur cluster binding"/>
    <property type="evidence" value="ECO:0007669"/>
    <property type="project" value="UniProtKB-KW"/>
</dbReference>
<dbReference type="PROSITE" id="PS51918">
    <property type="entry name" value="RADICAL_SAM"/>
    <property type="match status" value="1"/>
</dbReference>
<dbReference type="InterPro" id="IPR013785">
    <property type="entry name" value="Aldolase_TIM"/>
</dbReference>
<accession>A0A367FYM5</accession>
<dbReference type="InterPro" id="IPR000385">
    <property type="entry name" value="MoaA_NifB_PqqE_Fe-S-bd_CS"/>
</dbReference>
<organism evidence="8 9">
    <name type="scientific">Blautia obeum</name>
    <dbReference type="NCBI Taxonomy" id="40520"/>
    <lineage>
        <taxon>Bacteria</taxon>
        <taxon>Bacillati</taxon>
        <taxon>Bacillota</taxon>
        <taxon>Clostridia</taxon>
        <taxon>Lachnospirales</taxon>
        <taxon>Lachnospiraceae</taxon>
        <taxon>Blautia</taxon>
    </lineage>
</organism>
<dbReference type="PROSITE" id="PS01305">
    <property type="entry name" value="MOAA_NIFB_PQQE"/>
    <property type="match status" value="1"/>
</dbReference>
<dbReference type="GO" id="GO:0046872">
    <property type="term" value="F:metal ion binding"/>
    <property type="evidence" value="ECO:0007669"/>
    <property type="project" value="UniProtKB-KW"/>
</dbReference>
<dbReference type="SFLD" id="SFLDG01386">
    <property type="entry name" value="main_SPASM_domain-containing"/>
    <property type="match status" value="1"/>
</dbReference>
<reference evidence="8 9" key="1">
    <citation type="submission" date="2018-02" db="EMBL/GenBank/DDBJ databases">
        <title>Complete genome sequencing of Faecalibacterium prausnitzii strains isolated from the human gut.</title>
        <authorList>
            <person name="Fitzgerald B.C."/>
            <person name="Shkoporov A.N."/>
            <person name="Ross P.R."/>
            <person name="Hill C."/>
        </authorList>
    </citation>
    <scope>NUCLEOTIDE SEQUENCE [LARGE SCALE GENOMIC DNA]</scope>
    <source>
        <strain evidence="8 9">APC942/31-1</strain>
    </source>
</reference>
<dbReference type="InterPro" id="IPR023867">
    <property type="entry name" value="Sulphatase_maturase_rSAM"/>
</dbReference>
<keyword evidence="2" id="KW-0004">4Fe-4S</keyword>
<evidence type="ECO:0000313" key="9">
    <source>
        <dbReference type="Proteomes" id="UP000253208"/>
    </source>
</evidence>
<dbReference type="Gene3D" id="3.20.20.70">
    <property type="entry name" value="Aldolase class I"/>
    <property type="match status" value="1"/>
</dbReference>
<evidence type="ECO:0000259" key="7">
    <source>
        <dbReference type="PROSITE" id="PS51918"/>
    </source>
</evidence>
<evidence type="ECO:0000256" key="2">
    <source>
        <dbReference type="ARBA" id="ARBA00022485"/>
    </source>
</evidence>
<dbReference type="SUPFAM" id="SSF102114">
    <property type="entry name" value="Radical SAM enzymes"/>
    <property type="match status" value="1"/>
</dbReference>
<protein>
    <submittedName>
        <fullName evidence="8">(4Fe-4S)-binding protein</fullName>
    </submittedName>
</protein>
<dbReference type="NCBIfam" id="TIGR04085">
    <property type="entry name" value="rSAM_more_4Fe4S"/>
    <property type="match status" value="1"/>
</dbReference>
<proteinExistence type="predicted"/>
<gene>
    <name evidence="8" type="ORF">C4886_10595</name>
</gene>
<keyword evidence="3" id="KW-0949">S-adenosyl-L-methionine</keyword>
<dbReference type="SFLD" id="SFLDG01067">
    <property type="entry name" value="SPASM/twitch_domain_containing"/>
    <property type="match status" value="1"/>
</dbReference>
<dbReference type="SFLD" id="SFLDS00029">
    <property type="entry name" value="Radical_SAM"/>
    <property type="match status" value="1"/>
</dbReference>
<dbReference type="RefSeq" id="WP_114002299.1">
    <property type="nucleotide sequence ID" value="NZ_PSQG01000014.1"/>
</dbReference>
<name>A0A367FYM5_9FIRM</name>
<keyword evidence="4" id="KW-0479">Metal-binding</keyword>
<keyword evidence="6" id="KW-0411">Iron-sulfur</keyword>
<comment type="cofactor">
    <cofactor evidence="1">
        <name>[4Fe-4S] cluster</name>
        <dbReference type="ChEBI" id="CHEBI:49883"/>
    </cofactor>
</comment>
<dbReference type="EMBL" id="PSQG01000014">
    <property type="protein sequence ID" value="RCH43378.1"/>
    <property type="molecule type" value="Genomic_DNA"/>
</dbReference>
<dbReference type="PANTHER" id="PTHR43273">
    <property type="entry name" value="ANAEROBIC SULFATASE-MATURATING ENZYME HOMOLOG ASLB-RELATED"/>
    <property type="match status" value="1"/>
</dbReference>
<keyword evidence="5" id="KW-0408">Iron</keyword>
<evidence type="ECO:0000256" key="1">
    <source>
        <dbReference type="ARBA" id="ARBA00001966"/>
    </source>
</evidence>
<evidence type="ECO:0000313" key="8">
    <source>
        <dbReference type="EMBL" id="RCH43378.1"/>
    </source>
</evidence>
<evidence type="ECO:0000256" key="4">
    <source>
        <dbReference type="ARBA" id="ARBA00022723"/>
    </source>
</evidence>
<evidence type="ECO:0000256" key="5">
    <source>
        <dbReference type="ARBA" id="ARBA00023004"/>
    </source>
</evidence>
<dbReference type="SFLD" id="SFLDG01384">
    <property type="entry name" value="thioether_bond_formation_requi"/>
    <property type="match status" value="1"/>
</dbReference>
<feature type="domain" description="Radical SAM core" evidence="7">
    <location>
        <begin position="1"/>
        <end position="242"/>
    </location>
</feature>
<dbReference type="CDD" id="cd01335">
    <property type="entry name" value="Radical_SAM"/>
    <property type="match status" value="1"/>
</dbReference>
<sequence>MYTLSLEIINKCNLNCTYCYLGEKKNTYMSLETAQKAIDIAVHEANKQHDRTLMVYFIGGEPLMAFNLMKDAVDYAKKKCQETNLICKFSTTINGTLVTDEVIDFFVENTFEVKVSLDGPEYVQNLNRRDYAGNGSFEKIMKNLPLLRKYEQETGNQISVASVVTSNNYQYYAESFQFLLDLGIKKLESGIDYYCSWSDEQIQGLREQIEKVFGLYKAYIQKNQEVIFWNLWEQYLKSFLIPCPFYACKSGLTTCYVTTDGGIYTCAELPEFKIGSVEAGLDVPRIREIIYLEDQEDTMCKECQYIRHCKTRGCQVANYEIHQNVYKPIKVNCEVTKWMYHLIQTNLTEKQLEKLKQEYERRYLRHGK</sequence>
<dbReference type="GO" id="GO:0016491">
    <property type="term" value="F:oxidoreductase activity"/>
    <property type="evidence" value="ECO:0007669"/>
    <property type="project" value="InterPro"/>
</dbReference>
<dbReference type="InterPro" id="IPR058240">
    <property type="entry name" value="rSAM_sf"/>
</dbReference>
<dbReference type="Proteomes" id="UP000253208">
    <property type="component" value="Unassembled WGS sequence"/>
</dbReference>